<keyword evidence="3 6" id="KW-0812">Transmembrane</keyword>
<dbReference type="AlphaFoldDB" id="A0A7S1N9G3"/>
<keyword evidence="4 6" id="KW-1133">Transmembrane helix</keyword>
<dbReference type="PANTHER" id="PTHR10877:SF183">
    <property type="entry name" value="AT14535P-RELATED"/>
    <property type="match status" value="1"/>
</dbReference>
<evidence type="ECO:0008006" key="10">
    <source>
        <dbReference type="Google" id="ProtNLM"/>
    </source>
</evidence>
<keyword evidence="5 6" id="KW-0472">Membrane</keyword>
<dbReference type="Pfam" id="PF20519">
    <property type="entry name" value="Polycystin_dom"/>
    <property type="match status" value="1"/>
</dbReference>
<feature type="transmembrane region" description="Helical" evidence="6">
    <location>
        <begin position="559"/>
        <end position="584"/>
    </location>
</feature>
<evidence type="ECO:0000313" key="9">
    <source>
        <dbReference type="EMBL" id="CAD9005528.1"/>
    </source>
</evidence>
<organism evidence="9">
    <name type="scientific">Eutreptiella gymnastica</name>
    <dbReference type="NCBI Taxonomy" id="73025"/>
    <lineage>
        <taxon>Eukaryota</taxon>
        <taxon>Discoba</taxon>
        <taxon>Euglenozoa</taxon>
        <taxon>Euglenida</taxon>
        <taxon>Spirocuta</taxon>
        <taxon>Euglenophyceae</taxon>
        <taxon>Eutreptiales</taxon>
        <taxon>Eutreptiaceae</taxon>
        <taxon>Eutreptiella</taxon>
    </lineage>
</organism>
<dbReference type="InterPro" id="IPR013122">
    <property type="entry name" value="PKD1_2_channel"/>
</dbReference>
<evidence type="ECO:0000259" key="8">
    <source>
        <dbReference type="Pfam" id="PF20519"/>
    </source>
</evidence>
<dbReference type="InterPro" id="IPR051223">
    <property type="entry name" value="Polycystin"/>
</dbReference>
<name>A0A7S1N9G3_9EUGL</name>
<dbReference type="InterPro" id="IPR046791">
    <property type="entry name" value="Polycystin_dom"/>
</dbReference>
<feature type="transmembrane region" description="Helical" evidence="6">
    <location>
        <begin position="408"/>
        <end position="430"/>
    </location>
</feature>
<evidence type="ECO:0000256" key="3">
    <source>
        <dbReference type="ARBA" id="ARBA00022692"/>
    </source>
</evidence>
<dbReference type="PANTHER" id="PTHR10877">
    <property type="entry name" value="POLYCYSTIN FAMILY MEMBER"/>
    <property type="match status" value="1"/>
</dbReference>
<gene>
    <name evidence="9" type="ORF">EGYM00392_LOCUS16616</name>
</gene>
<sequence>MDDSDFKEEIDRFGPISRAGMESQAKDYIMAMQTRKVNMARTFVIEFLLYIAFLIVFLIVTYNFRSSWAYWSSESIRNGVLRQGADNGFGIDFDGIGDVSQFWLYFEQGFFPNFYPENYQCSGTPLSSYDQKFTAQDNYRIGSLRFRQVRIQASDDCPVDPALSGYISSCYPTMQDATESTQSFGPANSAAWIWRDTEQLCGEQKERSYCGSLGATGQRSENVYPASGFAWDFANNYTTAMAELKSLKDNTWVDASTRVVVVEFTLFNPNVLLILAGRMIVEFYPTGQLLPSSSIKPIPVYSFEVTEHVVEFIGELLLGVFILGYFIRELHELYQHTQKAKKHCALCVKQLVQKSTNSGQHQPNEITQVECYICARNFDPFTMLHCPLCQREVEVDAHICWKGYFQDFWNVIDIINLVFFFAVLILRMVVRFKLMDFDYDVGNGFLNLYPLAWDYYMATWLNAFNSLLSFIKVFKYLSRSKSLRTCLMTLAEARGQLIYFVLTFMIVFCGFVMSFHMAFGGEVPSFSHWTNSIFTLWNALMGDFDYYEMQRSNRVLAPIFYFSFVAFVFLVLLNMFVAIVVGSYDTVADEVETSGDDFVSSSMKLFFREVRMKYFGWLLGKNNKLFRVHRLLTAIEKVPSLTERQKEEVRSLRREIDHKVNVDGLLAKILKELPNRPDLIPCNYSDFIVLRQVVQNYKQYSHHERYKKSAFEEDEFDAFQQLIADQTAAAGGANGASMNNLRNAGLQDFNIIALAQRIQRQEEVLSANMANMLRLLGFGDNLDAGSITTNSDRLSSLVRPSLRMGR</sequence>
<evidence type="ECO:0000259" key="7">
    <source>
        <dbReference type="Pfam" id="PF08016"/>
    </source>
</evidence>
<protein>
    <recommendedName>
        <fullName evidence="10">Polycystin cation channel PKD1/PKD2 domain-containing protein</fullName>
    </recommendedName>
</protein>
<feature type="transmembrane region" description="Helical" evidence="6">
    <location>
        <begin position="455"/>
        <end position="477"/>
    </location>
</feature>
<feature type="transmembrane region" description="Helical" evidence="6">
    <location>
        <begin position="43"/>
        <end position="64"/>
    </location>
</feature>
<evidence type="ECO:0000256" key="2">
    <source>
        <dbReference type="ARBA" id="ARBA00007200"/>
    </source>
</evidence>
<evidence type="ECO:0000256" key="4">
    <source>
        <dbReference type="ARBA" id="ARBA00022989"/>
    </source>
</evidence>
<accession>A0A7S1N9G3</accession>
<feature type="transmembrane region" description="Helical" evidence="6">
    <location>
        <begin position="497"/>
        <end position="517"/>
    </location>
</feature>
<feature type="domain" description="Polycystin cation channel PKD1/PKD2" evidence="7">
    <location>
        <begin position="402"/>
        <end position="587"/>
    </location>
</feature>
<feature type="transmembrane region" description="Helical" evidence="6">
    <location>
        <begin position="309"/>
        <end position="327"/>
    </location>
</feature>
<evidence type="ECO:0000256" key="5">
    <source>
        <dbReference type="ARBA" id="ARBA00023136"/>
    </source>
</evidence>
<evidence type="ECO:0000256" key="1">
    <source>
        <dbReference type="ARBA" id="ARBA00004141"/>
    </source>
</evidence>
<feature type="domain" description="Polycystin" evidence="8">
    <location>
        <begin position="93"/>
        <end position="298"/>
    </location>
</feature>
<dbReference type="Gene3D" id="1.10.287.70">
    <property type="match status" value="1"/>
</dbReference>
<proteinExistence type="inferred from homology"/>
<dbReference type="EMBL" id="HBGA01045499">
    <property type="protein sequence ID" value="CAD9005528.1"/>
    <property type="molecule type" value="Transcribed_RNA"/>
</dbReference>
<comment type="subcellular location">
    <subcellularLocation>
        <location evidence="1">Membrane</location>
        <topology evidence="1">Multi-pass membrane protein</topology>
    </subcellularLocation>
</comment>
<reference evidence="9" key="1">
    <citation type="submission" date="2021-01" db="EMBL/GenBank/DDBJ databases">
        <authorList>
            <person name="Corre E."/>
            <person name="Pelletier E."/>
            <person name="Niang G."/>
            <person name="Scheremetjew M."/>
            <person name="Finn R."/>
            <person name="Kale V."/>
            <person name="Holt S."/>
            <person name="Cochrane G."/>
            <person name="Meng A."/>
            <person name="Brown T."/>
            <person name="Cohen L."/>
        </authorList>
    </citation>
    <scope>NUCLEOTIDE SEQUENCE</scope>
    <source>
        <strain evidence="9">NIES-381</strain>
    </source>
</reference>
<comment type="similarity">
    <text evidence="2">Belongs to the polycystin family.</text>
</comment>
<dbReference type="Pfam" id="PF08016">
    <property type="entry name" value="PKD_channel"/>
    <property type="match status" value="1"/>
</dbReference>
<evidence type="ECO:0000256" key="6">
    <source>
        <dbReference type="SAM" id="Phobius"/>
    </source>
</evidence>
<dbReference type="GO" id="GO:0016020">
    <property type="term" value="C:membrane"/>
    <property type="evidence" value="ECO:0007669"/>
    <property type="project" value="UniProtKB-SubCell"/>
</dbReference>